<gene>
    <name evidence="1" type="ORF">NHG85_10385</name>
</gene>
<accession>A0A9X2JNJ5</accession>
<protein>
    <submittedName>
        <fullName evidence="1">Uncharacterized protein</fullName>
    </submittedName>
</protein>
<dbReference type="AlphaFoldDB" id="A0A9X2JNJ5"/>
<comment type="caution">
    <text evidence="1">The sequence shown here is derived from an EMBL/GenBank/DDBJ whole genome shotgun (WGS) entry which is preliminary data.</text>
</comment>
<reference evidence="1" key="1">
    <citation type="submission" date="2022-06" db="EMBL/GenBank/DDBJ databases">
        <title>Limimaricola sediminis sp. nov., isolated from an intertidal sediment.</title>
        <authorList>
            <person name="Shao X."/>
        </authorList>
    </citation>
    <scope>NUCLEOTIDE SEQUENCE</scope>
    <source>
        <strain evidence="1">ASW11-118</strain>
    </source>
</reference>
<name>A0A9X2JNJ5_9RHOB</name>
<evidence type="ECO:0000313" key="2">
    <source>
        <dbReference type="Proteomes" id="UP001139477"/>
    </source>
</evidence>
<evidence type="ECO:0000313" key="1">
    <source>
        <dbReference type="EMBL" id="MCP1168927.1"/>
    </source>
</evidence>
<organism evidence="1 2">
    <name type="scientific">Limimaricola litoreus</name>
    <dbReference type="NCBI Taxonomy" id="2955316"/>
    <lineage>
        <taxon>Bacteria</taxon>
        <taxon>Pseudomonadati</taxon>
        <taxon>Pseudomonadota</taxon>
        <taxon>Alphaproteobacteria</taxon>
        <taxon>Rhodobacterales</taxon>
        <taxon>Paracoccaceae</taxon>
        <taxon>Limimaricola</taxon>
    </lineage>
</organism>
<sequence length="64" mass="7184">MAIYQSGLKIDRFLEAAESRQAVPVSHLAQCYREGDGFRVDHNMAVHLDIIAATIEMAARKLVR</sequence>
<dbReference type="EMBL" id="JAMYXC010000155">
    <property type="protein sequence ID" value="MCP1168927.1"/>
    <property type="molecule type" value="Genomic_DNA"/>
</dbReference>
<keyword evidence="2" id="KW-1185">Reference proteome</keyword>
<proteinExistence type="predicted"/>
<dbReference type="Proteomes" id="UP001139477">
    <property type="component" value="Unassembled WGS sequence"/>
</dbReference>
<dbReference type="RefSeq" id="WP_253332146.1">
    <property type="nucleotide sequence ID" value="NZ_JAMYXC010000155.1"/>
</dbReference>